<feature type="non-terminal residue" evidence="1">
    <location>
        <position position="1"/>
    </location>
</feature>
<proteinExistence type="predicted"/>
<dbReference type="Pfam" id="PF02534">
    <property type="entry name" value="T4SS-DNA_transf"/>
    <property type="match status" value="1"/>
</dbReference>
<evidence type="ECO:0000313" key="1">
    <source>
        <dbReference type="EMBL" id="EGH19479.1"/>
    </source>
</evidence>
<reference evidence="1 2" key="1">
    <citation type="journal article" date="2011" name="PLoS Pathog.">
        <title>Dynamic evolution of pathogenicity revealed by sequencing and comparative genomics of 19 Pseudomonas syringae isolates.</title>
        <authorList>
            <person name="Baltrus D.A."/>
            <person name="Nishimura M.T."/>
            <person name="Romanchuk A."/>
            <person name="Chang J.H."/>
            <person name="Mukhtar M.S."/>
            <person name="Cherkis K."/>
            <person name="Roach J."/>
            <person name="Grant S.R."/>
            <person name="Jones C.D."/>
            <person name="Dangl J.L."/>
        </authorList>
    </citation>
    <scope>NUCLEOTIDE SEQUENCE [LARGE SCALE GENOMIC DNA]</scope>
    <source>
        <strain evidence="2">race 4</strain>
    </source>
</reference>
<protein>
    <submittedName>
        <fullName evidence="1">Conjugal transfer protein</fullName>
    </submittedName>
</protein>
<gene>
    <name evidence="1" type="ORF">Pgy4_41559</name>
</gene>
<dbReference type="AlphaFoldDB" id="F3CJN7"/>
<dbReference type="GO" id="GO:0016020">
    <property type="term" value="C:membrane"/>
    <property type="evidence" value="ECO:0007669"/>
    <property type="project" value="InterPro"/>
</dbReference>
<dbReference type="Proteomes" id="UP000005466">
    <property type="component" value="Unassembled WGS sequence"/>
</dbReference>
<feature type="non-terminal residue" evidence="1">
    <location>
        <position position="33"/>
    </location>
</feature>
<dbReference type="EMBL" id="ADWY01004154">
    <property type="protein sequence ID" value="EGH19479.1"/>
    <property type="molecule type" value="Genomic_DNA"/>
</dbReference>
<evidence type="ECO:0000313" key="2">
    <source>
        <dbReference type="Proteomes" id="UP000005466"/>
    </source>
</evidence>
<comment type="caution">
    <text evidence="1">The sequence shown here is derived from an EMBL/GenBank/DDBJ whole genome shotgun (WGS) entry which is preliminary data.</text>
</comment>
<accession>F3CJN7</accession>
<name>F3CJN7_PSESG</name>
<organism evidence="1 2">
    <name type="scientific">Pseudomonas savastanoi pv. glycinea str. race 4</name>
    <dbReference type="NCBI Taxonomy" id="875330"/>
    <lineage>
        <taxon>Bacteria</taxon>
        <taxon>Pseudomonadati</taxon>
        <taxon>Pseudomonadota</taxon>
        <taxon>Gammaproteobacteria</taxon>
        <taxon>Pseudomonadales</taxon>
        <taxon>Pseudomonadaceae</taxon>
        <taxon>Pseudomonas</taxon>
    </lineage>
</organism>
<sequence>KKYQLALMMDEFAIMGRMEIMETAPALTRGAGL</sequence>
<dbReference type="InterPro" id="IPR003688">
    <property type="entry name" value="TraG/VirD4"/>
</dbReference>